<feature type="transmembrane region" description="Helical" evidence="1">
    <location>
        <begin position="510"/>
        <end position="526"/>
    </location>
</feature>
<keyword evidence="1" id="KW-0472">Membrane</keyword>
<accession>A0A226F440</accession>
<organism evidence="2 3">
    <name type="scientific">Folsomia candida</name>
    <name type="common">Springtail</name>
    <dbReference type="NCBI Taxonomy" id="158441"/>
    <lineage>
        <taxon>Eukaryota</taxon>
        <taxon>Metazoa</taxon>
        <taxon>Ecdysozoa</taxon>
        <taxon>Arthropoda</taxon>
        <taxon>Hexapoda</taxon>
        <taxon>Collembola</taxon>
        <taxon>Entomobryomorpha</taxon>
        <taxon>Isotomoidea</taxon>
        <taxon>Isotomidae</taxon>
        <taxon>Proisotominae</taxon>
        <taxon>Folsomia</taxon>
    </lineage>
</organism>
<keyword evidence="1" id="KW-0812">Transmembrane</keyword>
<evidence type="ECO:0000256" key="1">
    <source>
        <dbReference type="SAM" id="Phobius"/>
    </source>
</evidence>
<dbReference type="EMBL" id="LNIX01000001">
    <property type="protein sequence ID" value="OXA64130.1"/>
    <property type="molecule type" value="Genomic_DNA"/>
</dbReference>
<dbReference type="STRING" id="158441.A0A226F440"/>
<gene>
    <name evidence="2" type="ORF">Fcan01_00759</name>
</gene>
<proteinExistence type="predicted"/>
<evidence type="ECO:0000313" key="3">
    <source>
        <dbReference type="Proteomes" id="UP000198287"/>
    </source>
</evidence>
<dbReference type="AlphaFoldDB" id="A0A226F440"/>
<name>A0A226F440_FOLCA</name>
<evidence type="ECO:0000313" key="2">
    <source>
        <dbReference type="EMBL" id="OXA64130.1"/>
    </source>
</evidence>
<keyword evidence="1" id="KW-1133">Transmembrane helix</keyword>
<comment type="caution">
    <text evidence="2">The sequence shown here is derived from an EMBL/GenBank/DDBJ whole genome shotgun (WGS) entry which is preliminary data.</text>
</comment>
<keyword evidence="3" id="KW-1185">Reference proteome</keyword>
<sequence length="566" mass="66345">MSYIYPTNYISLTAHNNIGHYLVLMFSHQVSNPKVIFNHKFLVEPKQTRILWVSRHSINSGICFLLGNRNFINFDNELKIGGYFPSFVPLLPNVVFVLFVESADVPVVSCGICTILPLSLYLLFWTHPFREDIENIPIRHYYSRQFQKFEPMERKNFSLRHIYQGTQLLPTDVNHQEQVVDIYHPRPAGPVTCYLIHTGISSFYEGEDTTRKFCDRVTEEMAFLFINLNLTYHYVNDKPEISLQFSTPDETAFGLTSRNLWCGDSETFVVYCRPHSWFSGSLQDWMKPFHANVWFGLGLQFYEGIIIGILMAPSRPYRYKDVGDFINSSKQVVGYSRNLVLPEAISKFSPVFFNVLKRHGVPLDRIKDSFHILHIYAYITEDIFAKWDNLSRVGYLDGRVTNYIPFRMEKLQVSVDMITSEKMKSEGEKYICDKFIFGNRQTSYSYFGFALARRATQIHASLLEFGIPLYWDDVLFNHDRLQNLRIKRENNRKGWDEEERYIGLKHQRQFLVMNLVALLLWGGVFIAERRETVMNYVRDVFTGFRIRVKIVVCQVVQVFMGMIRNV</sequence>
<protein>
    <submittedName>
        <fullName evidence="2">Uncharacterized protein</fullName>
    </submittedName>
</protein>
<dbReference type="Proteomes" id="UP000198287">
    <property type="component" value="Unassembled WGS sequence"/>
</dbReference>
<reference evidence="2 3" key="1">
    <citation type="submission" date="2015-12" db="EMBL/GenBank/DDBJ databases">
        <title>The genome of Folsomia candida.</title>
        <authorList>
            <person name="Faddeeva A."/>
            <person name="Derks M.F."/>
            <person name="Anvar Y."/>
            <person name="Smit S."/>
            <person name="Van Straalen N."/>
            <person name="Roelofs D."/>
        </authorList>
    </citation>
    <scope>NUCLEOTIDE SEQUENCE [LARGE SCALE GENOMIC DNA]</scope>
    <source>
        <strain evidence="2 3">VU population</strain>
        <tissue evidence="2">Whole body</tissue>
    </source>
</reference>